<dbReference type="EMBL" id="KP795512">
    <property type="protein sequence ID" value="AKN36773.1"/>
    <property type="molecule type" value="Genomic_DNA"/>
</dbReference>
<dbReference type="AlphaFoldDB" id="A0A0H3ZKY6"/>
<organism evidence="3">
    <name type="scientific">Vibrio sp. FF_307</name>
    <dbReference type="NCBI Taxonomy" id="1652834"/>
    <lineage>
        <taxon>Bacteria</taxon>
        <taxon>Pseudomonadati</taxon>
        <taxon>Pseudomonadota</taxon>
        <taxon>Gammaproteobacteria</taxon>
        <taxon>Vibrionales</taxon>
        <taxon>Vibrionaceae</taxon>
        <taxon>Vibrio</taxon>
    </lineage>
</organism>
<evidence type="ECO:0000313" key="3">
    <source>
        <dbReference type="EMBL" id="AKN36773.1"/>
    </source>
</evidence>
<proteinExistence type="predicted"/>
<evidence type="ECO:0000256" key="1">
    <source>
        <dbReference type="SAM" id="Phobius"/>
    </source>
</evidence>
<reference evidence="3" key="1">
    <citation type="journal article" date="2015" name="MBio">
        <title>Eco-Evolutionary Dynamics of Episomes among Ecologically Cohesive Bacterial Populations.</title>
        <authorList>
            <person name="Xue H."/>
            <person name="Cordero O.X."/>
            <person name="Camas F.M."/>
            <person name="Trimble W."/>
            <person name="Meyer F."/>
            <person name="Guglielmini J."/>
            <person name="Rocha E.P."/>
            <person name="Polz M.F."/>
        </authorList>
    </citation>
    <scope>NUCLEOTIDE SEQUENCE</scope>
    <source>
        <strain evidence="3">FF_307</strain>
    </source>
</reference>
<protein>
    <recommendedName>
        <fullName evidence="4">Integrating conjugative element membrane protein</fullName>
    </recommendedName>
</protein>
<keyword evidence="1" id="KW-0812">Transmembrane</keyword>
<sequence>MIQLRAFFLFVVTGLHSLHAMADIPTNNTPSQGGSDNILELIYAYAYDILLYGGGIFIAFCFVYFLGHIWDVFSKIKEKQATKKDLLSDGVIGAVLLLLSVWGLNYGLDILEGV</sequence>
<dbReference type="InterPro" id="IPR021356">
    <property type="entry name" value="Integr_conj_element_PFL4702"/>
</dbReference>
<keyword evidence="2" id="KW-0732">Signal</keyword>
<dbReference type="NCBIfam" id="TIGR03745">
    <property type="entry name" value="conj_TIGR03745"/>
    <property type="match status" value="1"/>
</dbReference>
<keyword evidence="1" id="KW-0472">Membrane</keyword>
<dbReference type="Pfam" id="PF11190">
    <property type="entry name" value="DUF2976"/>
    <property type="match status" value="1"/>
</dbReference>
<evidence type="ECO:0000256" key="2">
    <source>
        <dbReference type="SAM" id="SignalP"/>
    </source>
</evidence>
<keyword evidence="1" id="KW-1133">Transmembrane helix</keyword>
<feature type="transmembrane region" description="Helical" evidence="1">
    <location>
        <begin position="44"/>
        <end position="66"/>
    </location>
</feature>
<evidence type="ECO:0008006" key="4">
    <source>
        <dbReference type="Google" id="ProtNLM"/>
    </source>
</evidence>
<feature type="signal peptide" evidence="2">
    <location>
        <begin position="1"/>
        <end position="22"/>
    </location>
</feature>
<accession>A0A0H3ZKY6</accession>
<feature type="chain" id="PRO_5005204979" description="Integrating conjugative element membrane protein" evidence="2">
    <location>
        <begin position="23"/>
        <end position="114"/>
    </location>
</feature>
<name>A0A0H3ZKY6_9VIBR</name>
<feature type="transmembrane region" description="Helical" evidence="1">
    <location>
        <begin position="86"/>
        <end position="108"/>
    </location>
</feature>